<dbReference type="AlphaFoldDB" id="X0W4K6"/>
<organism evidence="1">
    <name type="scientific">marine sediment metagenome</name>
    <dbReference type="NCBI Taxonomy" id="412755"/>
    <lineage>
        <taxon>unclassified sequences</taxon>
        <taxon>metagenomes</taxon>
        <taxon>ecological metagenomes</taxon>
    </lineage>
</organism>
<protein>
    <submittedName>
        <fullName evidence="1">Uncharacterized protein</fullName>
    </submittedName>
</protein>
<sequence>ARSPMILNLSKSSTPAKGRNLRPLVVSLRKAIRAEQTPLGHDRPVLVYGNDE</sequence>
<name>X0W4K6_9ZZZZ</name>
<accession>X0W4K6</accession>
<evidence type="ECO:0000313" key="1">
    <source>
        <dbReference type="EMBL" id="GAG25814.1"/>
    </source>
</evidence>
<comment type="caution">
    <text evidence="1">The sequence shown here is derived from an EMBL/GenBank/DDBJ whole genome shotgun (WGS) entry which is preliminary data.</text>
</comment>
<proteinExistence type="predicted"/>
<gene>
    <name evidence="1" type="ORF">S01H1_55511</name>
</gene>
<feature type="non-terminal residue" evidence="1">
    <location>
        <position position="1"/>
    </location>
</feature>
<dbReference type="EMBL" id="BARS01036089">
    <property type="protein sequence ID" value="GAG25814.1"/>
    <property type="molecule type" value="Genomic_DNA"/>
</dbReference>
<reference evidence="1" key="1">
    <citation type="journal article" date="2014" name="Front. Microbiol.">
        <title>High frequency of phylogenetically diverse reductive dehalogenase-homologous genes in deep subseafloor sedimentary metagenomes.</title>
        <authorList>
            <person name="Kawai M."/>
            <person name="Futagami T."/>
            <person name="Toyoda A."/>
            <person name="Takaki Y."/>
            <person name="Nishi S."/>
            <person name="Hori S."/>
            <person name="Arai W."/>
            <person name="Tsubouchi T."/>
            <person name="Morono Y."/>
            <person name="Uchiyama I."/>
            <person name="Ito T."/>
            <person name="Fujiyama A."/>
            <person name="Inagaki F."/>
            <person name="Takami H."/>
        </authorList>
    </citation>
    <scope>NUCLEOTIDE SEQUENCE</scope>
    <source>
        <strain evidence="1">Expedition CK06-06</strain>
    </source>
</reference>